<dbReference type="Proteomes" id="UP000735302">
    <property type="component" value="Unassembled WGS sequence"/>
</dbReference>
<accession>A0AAV3ZDY2</accession>
<evidence type="ECO:0000313" key="2">
    <source>
        <dbReference type="EMBL" id="GFN92662.1"/>
    </source>
</evidence>
<dbReference type="AlphaFoldDB" id="A0AAV3ZDY2"/>
<protein>
    <submittedName>
        <fullName evidence="2">Uncharacterized protein</fullName>
    </submittedName>
</protein>
<comment type="caution">
    <text evidence="2">The sequence shown here is derived from an EMBL/GenBank/DDBJ whole genome shotgun (WGS) entry which is preliminary data.</text>
</comment>
<evidence type="ECO:0000313" key="3">
    <source>
        <dbReference type="Proteomes" id="UP000735302"/>
    </source>
</evidence>
<dbReference type="EMBL" id="BLXT01002259">
    <property type="protein sequence ID" value="GFN92662.1"/>
    <property type="molecule type" value="Genomic_DNA"/>
</dbReference>
<keyword evidence="3" id="KW-1185">Reference proteome</keyword>
<proteinExistence type="predicted"/>
<gene>
    <name evidence="2" type="ORF">PoB_001916800</name>
</gene>
<feature type="region of interest" description="Disordered" evidence="1">
    <location>
        <begin position="1"/>
        <end position="27"/>
    </location>
</feature>
<reference evidence="2 3" key="1">
    <citation type="journal article" date="2021" name="Elife">
        <title>Chloroplast acquisition without the gene transfer in kleptoplastic sea slugs, Plakobranchus ocellatus.</title>
        <authorList>
            <person name="Maeda T."/>
            <person name="Takahashi S."/>
            <person name="Yoshida T."/>
            <person name="Shimamura S."/>
            <person name="Takaki Y."/>
            <person name="Nagai Y."/>
            <person name="Toyoda A."/>
            <person name="Suzuki Y."/>
            <person name="Arimoto A."/>
            <person name="Ishii H."/>
            <person name="Satoh N."/>
            <person name="Nishiyama T."/>
            <person name="Hasebe M."/>
            <person name="Maruyama T."/>
            <person name="Minagawa J."/>
            <person name="Obokata J."/>
            <person name="Shigenobu S."/>
        </authorList>
    </citation>
    <scope>NUCLEOTIDE SEQUENCE [LARGE SCALE GENOMIC DNA]</scope>
</reference>
<organism evidence="2 3">
    <name type="scientific">Plakobranchus ocellatus</name>
    <dbReference type="NCBI Taxonomy" id="259542"/>
    <lineage>
        <taxon>Eukaryota</taxon>
        <taxon>Metazoa</taxon>
        <taxon>Spiralia</taxon>
        <taxon>Lophotrochozoa</taxon>
        <taxon>Mollusca</taxon>
        <taxon>Gastropoda</taxon>
        <taxon>Heterobranchia</taxon>
        <taxon>Euthyneura</taxon>
        <taxon>Panpulmonata</taxon>
        <taxon>Sacoglossa</taxon>
        <taxon>Placobranchoidea</taxon>
        <taxon>Plakobranchidae</taxon>
        <taxon>Plakobranchus</taxon>
    </lineage>
</organism>
<sequence length="99" mass="10926">MDDPTEAGGNKLGRRAPVPENELCQLRTTGARIRKPVASFGRTRGTEAFKANDHLQGLHRSDAVGIFVQERNIHFSCRTERDTVALPLLCVVSVGNRKN</sequence>
<name>A0AAV3ZDY2_9GAST</name>
<evidence type="ECO:0000256" key="1">
    <source>
        <dbReference type="SAM" id="MobiDB-lite"/>
    </source>
</evidence>